<dbReference type="InterPro" id="IPR037066">
    <property type="entry name" value="Plug_dom_sf"/>
</dbReference>
<dbReference type="PROSITE" id="PS52016">
    <property type="entry name" value="TONB_DEPENDENT_REC_3"/>
    <property type="match status" value="1"/>
</dbReference>
<evidence type="ECO:0000256" key="2">
    <source>
        <dbReference type="ARBA" id="ARBA00022448"/>
    </source>
</evidence>
<evidence type="ECO:0000256" key="4">
    <source>
        <dbReference type="ARBA" id="ARBA00022692"/>
    </source>
</evidence>
<protein>
    <submittedName>
        <fullName evidence="9">SusC/RagA family TonB-linked outer membrane protein</fullName>
    </submittedName>
</protein>
<dbReference type="SUPFAM" id="SSF49464">
    <property type="entry name" value="Carboxypeptidase regulatory domain-like"/>
    <property type="match status" value="1"/>
</dbReference>
<evidence type="ECO:0000256" key="7">
    <source>
        <dbReference type="PROSITE-ProRule" id="PRU01360"/>
    </source>
</evidence>
<gene>
    <name evidence="9" type="ORF">MM213_00030</name>
</gene>
<keyword evidence="3 7" id="KW-1134">Transmembrane beta strand</keyword>
<evidence type="ECO:0000313" key="9">
    <source>
        <dbReference type="EMBL" id="MCH7411855.1"/>
    </source>
</evidence>
<name>A0ABS9V6S9_9BACT</name>
<keyword evidence="6 7" id="KW-0998">Cell outer membrane</keyword>
<dbReference type="InterPro" id="IPR023997">
    <property type="entry name" value="TonB-dep_OMP_SusC/RagA_CS"/>
</dbReference>
<organism evidence="9 10">
    <name type="scientific">Belliella alkalica</name>
    <dbReference type="NCBI Taxonomy" id="1730871"/>
    <lineage>
        <taxon>Bacteria</taxon>
        <taxon>Pseudomonadati</taxon>
        <taxon>Bacteroidota</taxon>
        <taxon>Cytophagia</taxon>
        <taxon>Cytophagales</taxon>
        <taxon>Cyclobacteriaceae</taxon>
        <taxon>Belliella</taxon>
    </lineage>
</organism>
<dbReference type="Gene3D" id="2.40.170.20">
    <property type="entry name" value="TonB-dependent receptor, beta-barrel domain"/>
    <property type="match status" value="1"/>
</dbReference>
<reference evidence="9" key="1">
    <citation type="submission" date="2022-03" db="EMBL/GenBank/DDBJ databases">
        <title>De novo assembled genomes of Belliella spp. (Cyclobacteriaceae) strains.</title>
        <authorList>
            <person name="Szabo A."/>
            <person name="Korponai K."/>
            <person name="Felfoldi T."/>
        </authorList>
    </citation>
    <scope>NUCLEOTIDE SEQUENCE</scope>
    <source>
        <strain evidence="9">DSM 111903</strain>
    </source>
</reference>
<dbReference type="InterPro" id="IPR023996">
    <property type="entry name" value="TonB-dep_OMP_SusC/RagA"/>
</dbReference>
<evidence type="ECO:0000313" key="10">
    <source>
        <dbReference type="Proteomes" id="UP001165430"/>
    </source>
</evidence>
<dbReference type="SUPFAM" id="SSF56935">
    <property type="entry name" value="Porins"/>
    <property type="match status" value="1"/>
</dbReference>
<evidence type="ECO:0000256" key="3">
    <source>
        <dbReference type="ARBA" id="ARBA00022452"/>
    </source>
</evidence>
<comment type="similarity">
    <text evidence="7">Belongs to the TonB-dependent receptor family.</text>
</comment>
<dbReference type="NCBIfam" id="TIGR04056">
    <property type="entry name" value="OMP_RagA_SusC"/>
    <property type="match status" value="1"/>
</dbReference>
<sequence>MMKNLRIILCLLCWGIVFTIQAQTNIGSKLIGIVVDSESKETLPGVLIAVLDTEIRTLSNAEGKFELTLPDGNYELEANFMGYEVRYLEFSVPMSGVLEFELKTKEMQLDGVEVYATGYQEISKERATGSFVSLDQEMVDRPVAPDILSRLADVTPGLIFNRVGPDAEQISIRGRSTLFANTSPLIIIDNFPYDGPIELLNPNDVESITVLRDAAAASIWGARAGNGVIVITTKKGKTQPSPSVTFRANHTFSEKPDLFYQPTMAASDYIAIERQLFENGFYIGRENSFDNRPLSPVVETLVQERDGVITSGEANQRIQSLEGNDVREDMANYLYRGRMDAQYYLQVSGGNELQRYLVSAGWDQNSEELVGRDRNRFSLSAKQDWSLAKNRWKTSLGLYYVQTSQNRQDLNLQSLRMEAGTPILPYTRLVDEQGNPIAITKDYRQSFVRQSGELGLLDWSYIPLLDRTLQENNSVNRDIRLNFNSGYEFFTGFNAEIQYQYWTAFGKSNTHYSPDSYFARDLVNRFSELQPDGSILRNIPFGGVFNGGLQTSHSHQFRTQVRYDRSLGKSHVSALAGTEVKSLGSISNGFTYYGYSDRIGVSQPVDHLTQFPMYHFPFQLQSIPTGDFIQGLTDRFFSYFGNFAYSYDNRFTITGSARKDQSNIFGVESNLRGVPLYSAGVSYNISEEPFYPFKDALPFLRLRYTFGYNGNIEKSLSAFTTARRLGVSNISNLLYGVITNPPNPELRWERIRINNFSLDFNTKNDFLSGSIEFFQKTGLDLIGETPFPGSSGIIRFRGNTADTDTKGFDLNLNFKIMDRKLKWNLVAFHSHVSEKVGEYEIQGNLVSILRHGAGFGQELPIPVTGRPMYAIYSFPWAGLDPGNGDPMVFVDGEPSKEYAAIINQSQIEDLTFHGSARPTHFGSFRNEFNFNNWSLSANITYRLGYYYRRESVYYNSILNASGGHPDYTMRWQTEGDELFTDVPSMPMVANINRDYAYNFSSALVERGDHVRLQDLRLAYSIPQFNKLAFKRAQVYAYINNIGLLWKASNDPLDPDFRTISPPRSVALGLVIDL</sequence>
<comment type="caution">
    <text evidence="9">The sequence shown here is derived from an EMBL/GenBank/DDBJ whole genome shotgun (WGS) entry which is preliminary data.</text>
</comment>
<dbReference type="InterPro" id="IPR039426">
    <property type="entry name" value="TonB-dep_rcpt-like"/>
</dbReference>
<dbReference type="Pfam" id="PF13715">
    <property type="entry name" value="CarbopepD_reg_2"/>
    <property type="match status" value="1"/>
</dbReference>
<accession>A0ABS9V6S9</accession>
<dbReference type="Proteomes" id="UP001165430">
    <property type="component" value="Unassembled WGS sequence"/>
</dbReference>
<dbReference type="Gene3D" id="2.60.40.1120">
    <property type="entry name" value="Carboxypeptidase-like, regulatory domain"/>
    <property type="match status" value="1"/>
</dbReference>
<keyword evidence="2 7" id="KW-0813">Transport</keyword>
<evidence type="ECO:0000256" key="6">
    <source>
        <dbReference type="ARBA" id="ARBA00023237"/>
    </source>
</evidence>
<dbReference type="RefSeq" id="WP_241298224.1">
    <property type="nucleotide sequence ID" value="NZ_JAKZGO010000001.1"/>
</dbReference>
<dbReference type="InterPro" id="IPR012910">
    <property type="entry name" value="Plug_dom"/>
</dbReference>
<dbReference type="NCBIfam" id="TIGR04057">
    <property type="entry name" value="SusC_RagA_signa"/>
    <property type="match status" value="1"/>
</dbReference>
<dbReference type="Pfam" id="PF07715">
    <property type="entry name" value="Plug"/>
    <property type="match status" value="1"/>
</dbReference>
<evidence type="ECO:0000259" key="8">
    <source>
        <dbReference type="Pfam" id="PF07715"/>
    </source>
</evidence>
<keyword evidence="5 7" id="KW-0472">Membrane</keyword>
<evidence type="ECO:0000256" key="1">
    <source>
        <dbReference type="ARBA" id="ARBA00004571"/>
    </source>
</evidence>
<keyword evidence="10" id="KW-1185">Reference proteome</keyword>
<proteinExistence type="inferred from homology"/>
<feature type="domain" description="TonB-dependent receptor plug" evidence="8">
    <location>
        <begin position="124"/>
        <end position="228"/>
    </location>
</feature>
<evidence type="ECO:0000256" key="5">
    <source>
        <dbReference type="ARBA" id="ARBA00023136"/>
    </source>
</evidence>
<comment type="subcellular location">
    <subcellularLocation>
        <location evidence="1 7">Cell outer membrane</location>
        <topology evidence="1 7">Multi-pass membrane protein</topology>
    </subcellularLocation>
</comment>
<dbReference type="Gene3D" id="2.170.130.10">
    <property type="entry name" value="TonB-dependent receptor, plug domain"/>
    <property type="match status" value="1"/>
</dbReference>
<dbReference type="InterPro" id="IPR008969">
    <property type="entry name" value="CarboxyPept-like_regulatory"/>
</dbReference>
<dbReference type="EMBL" id="JAKZGO010000001">
    <property type="protein sequence ID" value="MCH7411855.1"/>
    <property type="molecule type" value="Genomic_DNA"/>
</dbReference>
<keyword evidence="4 7" id="KW-0812">Transmembrane</keyword>
<dbReference type="InterPro" id="IPR036942">
    <property type="entry name" value="Beta-barrel_TonB_sf"/>
</dbReference>